<comment type="caution">
    <text evidence="3">The sequence shown here is derived from an EMBL/GenBank/DDBJ whole genome shotgun (WGS) entry which is preliminary data.</text>
</comment>
<organism evidence="3 4">
    <name type="scientific">Microbacterium marinilacus</name>
    <dbReference type="NCBI Taxonomy" id="415209"/>
    <lineage>
        <taxon>Bacteria</taxon>
        <taxon>Bacillati</taxon>
        <taxon>Actinomycetota</taxon>
        <taxon>Actinomycetes</taxon>
        <taxon>Micrococcales</taxon>
        <taxon>Microbacteriaceae</taxon>
        <taxon>Microbacterium</taxon>
    </lineage>
</organism>
<dbReference type="InterPro" id="IPR009936">
    <property type="entry name" value="DUF1468"/>
</dbReference>
<evidence type="ECO:0000313" key="4">
    <source>
        <dbReference type="Proteomes" id="UP001410795"/>
    </source>
</evidence>
<feature type="transmembrane region" description="Helical" evidence="1">
    <location>
        <begin position="128"/>
        <end position="156"/>
    </location>
</feature>
<feature type="transmembrane region" description="Helical" evidence="1">
    <location>
        <begin position="83"/>
        <end position="107"/>
    </location>
</feature>
<proteinExistence type="predicted"/>
<reference evidence="4" key="1">
    <citation type="journal article" date="2019" name="Int. J. Syst. Evol. Microbiol.">
        <title>The Global Catalogue of Microorganisms (GCM) 10K type strain sequencing project: providing services to taxonomists for standard genome sequencing and annotation.</title>
        <authorList>
            <consortium name="The Broad Institute Genomics Platform"/>
            <consortium name="The Broad Institute Genome Sequencing Center for Infectious Disease"/>
            <person name="Wu L."/>
            <person name="Ma J."/>
        </authorList>
    </citation>
    <scope>NUCLEOTIDE SEQUENCE [LARGE SCALE GENOMIC DNA]</scope>
    <source>
        <strain evidence="4">JCM 16546</strain>
    </source>
</reference>
<keyword evidence="1" id="KW-1133">Transmembrane helix</keyword>
<dbReference type="EMBL" id="BAAAYV010000009">
    <property type="protein sequence ID" value="GAA3660003.1"/>
    <property type="molecule type" value="Genomic_DNA"/>
</dbReference>
<evidence type="ECO:0000313" key="3">
    <source>
        <dbReference type="EMBL" id="GAA3660003.1"/>
    </source>
</evidence>
<keyword evidence="1" id="KW-0472">Membrane</keyword>
<name>A0ABP7BHE0_9MICO</name>
<sequence>MSERIEPDRPRGHELPGLTTTNLAAIEENPPPLSAGSYPAVVSGVASLLVGAVMVVAAVLVIVDALSLPPSSDPLGPAAFPLVIGTLLGLSGAGLVFANVRFATVLVRSRRSGIERGTLLARGAMLRAALVLAALIVFALILPFAGFFVSATALYVASALLLGAPRGWHLPIAGVLIAGSVVLIFDRLIGLSLAAGPWGF</sequence>
<keyword evidence="1" id="KW-0812">Transmembrane</keyword>
<accession>A0ABP7BHE0</accession>
<feature type="transmembrane region" description="Helical" evidence="1">
    <location>
        <begin position="168"/>
        <end position="185"/>
    </location>
</feature>
<gene>
    <name evidence="3" type="ORF">GCM10022202_21100</name>
</gene>
<protein>
    <recommendedName>
        <fullName evidence="2">DUF1468 domain-containing protein</fullName>
    </recommendedName>
</protein>
<feature type="transmembrane region" description="Helical" evidence="1">
    <location>
        <begin position="40"/>
        <end position="63"/>
    </location>
</feature>
<dbReference type="Proteomes" id="UP001410795">
    <property type="component" value="Unassembled WGS sequence"/>
</dbReference>
<keyword evidence="4" id="KW-1185">Reference proteome</keyword>
<feature type="domain" description="DUF1468" evidence="2">
    <location>
        <begin position="49"/>
        <end position="193"/>
    </location>
</feature>
<evidence type="ECO:0000256" key="1">
    <source>
        <dbReference type="SAM" id="Phobius"/>
    </source>
</evidence>
<dbReference type="RefSeq" id="WP_221860202.1">
    <property type="nucleotide sequence ID" value="NZ_BAAAYV010000009.1"/>
</dbReference>
<dbReference type="Pfam" id="PF07331">
    <property type="entry name" value="TctB"/>
    <property type="match status" value="1"/>
</dbReference>
<evidence type="ECO:0000259" key="2">
    <source>
        <dbReference type="Pfam" id="PF07331"/>
    </source>
</evidence>